<dbReference type="InterPro" id="IPR054208">
    <property type="entry name" value="DUF6914"/>
</dbReference>
<dbReference type="AlphaFoldDB" id="A0A4U0TNV3"/>
<gene>
    <name evidence="2" type="ORF">B0A50_06534</name>
</gene>
<evidence type="ECO:0000313" key="2">
    <source>
        <dbReference type="EMBL" id="TKA23698.1"/>
    </source>
</evidence>
<accession>A0A4U0TNV3</accession>
<protein>
    <submittedName>
        <fullName evidence="2">Uncharacterized protein</fullName>
    </submittedName>
</protein>
<feature type="region of interest" description="Disordered" evidence="1">
    <location>
        <begin position="168"/>
        <end position="187"/>
    </location>
</feature>
<keyword evidence="3" id="KW-1185">Reference proteome</keyword>
<dbReference type="Pfam" id="PF21858">
    <property type="entry name" value="DUF6914"/>
    <property type="match status" value="1"/>
</dbReference>
<sequence>MANKDRICIETFHRNELSIGEANRQALKNDAYHWAVLVRPKDIDSLATCTSFDVTNGSRQIPASSGRNEETNPDGDWWFRRRHPVNPLATGQFLTAVVIGKLPENVLIKDVESVLESVPLPRKNYTPKESCSTWTVLAIIALQQAGYADQLDVDGIMRAAVLESNEVMKHGPPKSKKKRFIDSMGRA</sequence>
<dbReference type="OrthoDB" id="4924482at2759"/>
<evidence type="ECO:0000313" key="3">
    <source>
        <dbReference type="Proteomes" id="UP000308549"/>
    </source>
</evidence>
<dbReference type="Proteomes" id="UP000308549">
    <property type="component" value="Unassembled WGS sequence"/>
</dbReference>
<comment type="caution">
    <text evidence="2">The sequence shown here is derived from an EMBL/GenBank/DDBJ whole genome shotgun (WGS) entry which is preliminary data.</text>
</comment>
<organism evidence="2 3">
    <name type="scientific">Salinomyces thailandicus</name>
    <dbReference type="NCBI Taxonomy" id="706561"/>
    <lineage>
        <taxon>Eukaryota</taxon>
        <taxon>Fungi</taxon>
        <taxon>Dikarya</taxon>
        <taxon>Ascomycota</taxon>
        <taxon>Pezizomycotina</taxon>
        <taxon>Dothideomycetes</taxon>
        <taxon>Dothideomycetidae</taxon>
        <taxon>Mycosphaerellales</taxon>
        <taxon>Teratosphaeriaceae</taxon>
        <taxon>Salinomyces</taxon>
    </lineage>
</organism>
<reference evidence="2 3" key="1">
    <citation type="submission" date="2017-03" db="EMBL/GenBank/DDBJ databases">
        <title>Genomes of endolithic fungi from Antarctica.</title>
        <authorList>
            <person name="Coleine C."/>
            <person name="Masonjones S."/>
            <person name="Stajich J.E."/>
        </authorList>
    </citation>
    <scope>NUCLEOTIDE SEQUENCE [LARGE SCALE GENOMIC DNA]</scope>
    <source>
        <strain evidence="2 3">CCFEE 6315</strain>
    </source>
</reference>
<evidence type="ECO:0000256" key="1">
    <source>
        <dbReference type="SAM" id="MobiDB-lite"/>
    </source>
</evidence>
<name>A0A4U0TNV3_9PEZI</name>
<dbReference type="EMBL" id="NAJL01000052">
    <property type="protein sequence ID" value="TKA23698.1"/>
    <property type="molecule type" value="Genomic_DNA"/>
</dbReference>
<proteinExistence type="predicted"/>